<proteinExistence type="predicted"/>
<reference evidence="3" key="1">
    <citation type="submission" date="2024-06" db="EMBL/GenBank/DDBJ databases">
        <authorList>
            <person name="Ryan C."/>
        </authorList>
    </citation>
    <scope>NUCLEOTIDE SEQUENCE [LARGE SCALE GENOMIC DNA]</scope>
</reference>
<accession>A0ABC8X419</accession>
<sequence>MASKDENEFPFKSADKIEDSTERAKDSKLFFGKCFTNMKVPSESSEEYCFMDEYSVPIMIKKGSEIKKETYDLIRDFQHNTLVPNLNFYPESNHGRVVIPILGASFETWFHEKNNWKLLIGEDGSMTRLFDTMIIDICDLVEKLYGNLILIKNLDWNNLYMAEEIAPRVVVLVTEAESFAHEPSKIAIWKPVHEIVERCYKECNIKMSNEVCRYISFIGTTHFTVKSLKGYPLNWDSYTKGEYILSLISASKKSITKRMGKTGVSWPYRDGKLPVLLNELVEHNTDNGWDYLTSVRFDYINLIRNTYKHFNKLPQYFKQSFGGEQGFIRVVEQWSPNIWQDLYDEIGWP</sequence>
<feature type="region of interest" description="Disordered" evidence="1">
    <location>
        <begin position="1"/>
        <end position="20"/>
    </location>
</feature>
<evidence type="ECO:0000313" key="3">
    <source>
        <dbReference type="Proteomes" id="UP001497457"/>
    </source>
</evidence>
<evidence type="ECO:0000313" key="2">
    <source>
        <dbReference type="EMBL" id="CAL4919674.1"/>
    </source>
</evidence>
<dbReference type="EMBL" id="OZ075123">
    <property type="protein sequence ID" value="CAL4919674.1"/>
    <property type="molecule type" value="Genomic_DNA"/>
</dbReference>
<reference evidence="2 3" key="2">
    <citation type="submission" date="2024-10" db="EMBL/GenBank/DDBJ databases">
        <authorList>
            <person name="Ryan C."/>
        </authorList>
    </citation>
    <scope>NUCLEOTIDE SEQUENCE [LARGE SCALE GENOMIC DNA]</scope>
</reference>
<dbReference type="AlphaFoldDB" id="A0ABC8X419"/>
<evidence type="ECO:0000256" key="1">
    <source>
        <dbReference type="SAM" id="MobiDB-lite"/>
    </source>
</evidence>
<protein>
    <submittedName>
        <fullName evidence="2">Uncharacterized protein</fullName>
    </submittedName>
</protein>
<name>A0ABC8X419_9POAL</name>
<dbReference type="Proteomes" id="UP001497457">
    <property type="component" value="Chromosome 13rd"/>
</dbReference>
<organism evidence="2 3">
    <name type="scientific">Urochloa decumbens</name>
    <dbReference type="NCBI Taxonomy" id="240449"/>
    <lineage>
        <taxon>Eukaryota</taxon>
        <taxon>Viridiplantae</taxon>
        <taxon>Streptophyta</taxon>
        <taxon>Embryophyta</taxon>
        <taxon>Tracheophyta</taxon>
        <taxon>Spermatophyta</taxon>
        <taxon>Magnoliopsida</taxon>
        <taxon>Liliopsida</taxon>
        <taxon>Poales</taxon>
        <taxon>Poaceae</taxon>
        <taxon>PACMAD clade</taxon>
        <taxon>Panicoideae</taxon>
        <taxon>Panicodae</taxon>
        <taxon>Paniceae</taxon>
        <taxon>Melinidinae</taxon>
        <taxon>Urochloa</taxon>
    </lineage>
</organism>
<keyword evidence="3" id="KW-1185">Reference proteome</keyword>
<gene>
    <name evidence="2" type="ORF">URODEC1_LOCUS19951</name>
</gene>